<keyword evidence="3" id="KW-1185">Reference proteome</keyword>
<reference evidence="2 3" key="1">
    <citation type="submission" date="2017-10" db="EMBL/GenBank/DDBJ databases">
        <title>Comparative genomics in systemic dimorphic fungi from Ajellomycetaceae.</title>
        <authorList>
            <person name="Munoz J.F."/>
            <person name="Mcewen J.G."/>
            <person name="Clay O.K."/>
            <person name="Cuomo C.A."/>
        </authorList>
    </citation>
    <scope>NUCLEOTIDE SEQUENCE [LARGE SCALE GENOMIC DNA]</scope>
    <source>
        <strain evidence="2 3">UAMH7299</strain>
    </source>
</reference>
<evidence type="ECO:0000313" key="2">
    <source>
        <dbReference type="EMBL" id="PGH19673.1"/>
    </source>
</evidence>
<feature type="region of interest" description="Disordered" evidence="1">
    <location>
        <begin position="259"/>
        <end position="293"/>
    </location>
</feature>
<feature type="region of interest" description="Disordered" evidence="1">
    <location>
        <begin position="108"/>
        <end position="207"/>
    </location>
</feature>
<name>A0A2B7YF61_POLH7</name>
<evidence type="ECO:0000313" key="3">
    <source>
        <dbReference type="Proteomes" id="UP000224634"/>
    </source>
</evidence>
<accession>A0A2B7YF61</accession>
<comment type="caution">
    <text evidence="2">The sequence shown here is derived from an EMBL/GenBank/DDBJ whole genome shotgun (WGS) entry which is preliminary data.</text>
</comment>
<dbReference type="EMBL" id="PDNA01000045">
    <property type="protein sequence ID" value="PGH19673.1"/>
    <property type="molecule type" value="Genomic_DNA"/>
</dbReference>
<evidence type="ECO:0000256" key="1">
    <source>
        <dbReference type="SAM" id="MobiDB-lite"/>
    </source>
</evidence>
<feature type="compositionally biased region" description="Pro residues" evidence="1">
    <location>
        <begin position="171"/>
        <end position="185"/>
    </location>
</feature>
<proteinExistence type="predicted"/>
<dbReference type="AlphaFoldDB" id="A0A2B7YF61"/>
<feature type="compositionally biased region" description="Polar residues" evidence="1">
    <location>
        <begin position="1"/>
        <end position="10"/>
    </location>
</feature>
<feature type="compositionally biased region" description="Low complexity" evidence="1">
    <location>
        <begin position="150"/>
        <end position="161"/>
    </location>
</feature>
<dbReference type="Proteomes" id="UP000224634">
    <property type="component" value="Unassembled WGS sequence"/>
</dbReference>
<organism evidence="2 3">
    <name type="scientific">Polytolypa hystricis (strain UAMH7299)</name>
    <dbReference type="NCBI Taxonomy" id="1447883"/>
    <lineage>
        <taxon>Eukaryota</taxon>
        <taxon>Fungi</taxon>
        <taxon>Dikarya</taxon>
        <taxon>Ascomycota</taxon>
        <taxon>Pezizomycotina</taxon>
        <taxon>Eurotiomycetes</taxon>
        <taxon>Eurotiomycetidae</taxon>
        <taxon>Onygenales</taxon>
        <taxon>Onygenales incertae sedis</taxon>
        <taxon>Polytolypa</taxon>
    </lineage>
</organism>
<gene>
    <name evidence="2" type="ORF">AJ80_03828</name>
</gene>
<sequence>MSLTVPPQNGTHRESASGRPRGPRHKRHYWTKLRETDPELYFASRADDQAVRSIKKQVRRSFEFRSADNATKAGMLADGETRIMHLRFIQKRSAQYLTEVVRKEDASSNTATAQSSADEASVAAPSHAIRGTASNGEAGSLNIRTDEGMSFSSTRSQTHSSAVAQEEQTDWPPPLPPARGAPPSLPDIDTTETDGFFSSTRPKEPARYSNLPIGLEAISGAEPTLPGMHTLEDDGFFSSALLTESVYANLPISREALSRAKPTLPGMDAMKNDGPSASTSSERSGIDPQKQRC</sequence>
<feature type="compositionally biased region" description="Low complexity" evidence="1">
    <location>
        <begin position="108"/>
        <end position="117"/>
    </location>
</feature>
<protein>
    <submittedName>
        <fullName evidence="2">Uncharacterized protein</fullName>
    </submittedName>
</protein>
<feature type="region of interest" description="Disordered" evidence="1">
    <location>
        <begin position="1"/>
        <end position="28"/>
    </location>
</feature>